<dbReference type="AlphaFoldDB" id="A0A452ZG74"/>
<evidence type="ECO:0000256" key="9">
    <source>
        <dbReference type="ARBA" id="ARBA00022853"/>
    </source>
</evidence>
<reference evidence="15" key="3">
    <citation type="journal article" date="2017" name="Nature">
        <title>Genome sequence of the progenitor of the wheat D genome Aegilops tauschii.</title>
        <authorList>
            <person name="Luo M.C."/>
            <person name="Gu Y.Q."/>
            <person name="Puiu D."/>
            <person name="Wang H."/>
            <person name="Twardziok S.O."/>
            <person name="Deal K.R."/>
            <person name="Huo N."/>
            <person name="Zhu T."/>
            <person name="Wang L."/>
            <person name="Wang Y."/>
            <person name="McGuire P.E."/>
            <person name="Liu S."/>
            <person name="Long H."/>
            <person name="Ramasamy R.K."/>
            <person name="Rodriguez J.C."/>
            <person name="Van S.L."/>
            <person name="Yuan L."/>
            <person name="Wang Z."/>
            <person name="Xia Z."/>
            <person name="Xiao L."/>
            <person name="Anderson O.D."/>
            <person name="Ouyang S."/>
            <person name="Liang Y."/>
            <person name="Zimin A.V."/>
            <person name="Pertea G."/>
            <person name="Qi P."/>
            <person name="Bennetzen J.L."/>
            <person name="Dai X."/>
            <person name="Dawson M.W."/>
            <person name="Muller H.G."/>
            <person name="Kugler K."/>
            <person name="Rivarola-Duarte L."/>
            <person name="Spannagl M."/>
            <person name="Mayer K.F.X."/>
            <person name="Lu F.H."/>
            <person name="Bevan M.W."/>
            <person name="Leroy P."/>
            <person name="Li P."/>
            <person name="You F.M."/>
            <person name="Sun Q."/>
            <person name="Liu Z."/>
            <person name="Lyons E."/>
            <person name="Wicker T."/>
            <person name="Salzberg S.L."/>
            <person name="Devos K.M."/>
            <person name="Dvorak J."/>
        </authorList>
    </citation>
    <scope>NUCLEOTIDE SEQUENCE [LARGE SCALE GENOMIC DNA]</scope>
    <source>
        <strain evidence="15">cv. AL8/78</strain>
    </source>
</reference>
<name>A0A452ZG74_AEGTS</name>
<feature type="domain" description="Histone deacetylase" evidence="14">
    <location>
        <begin position="70"/>
        <end position="367"/>
    </location>
</feature>
<evidence type="ECO:0000256" key="13">
    <source>
        <dbReference type="ARBA" id="ARBA00049416"/>
    </source>
</evidence>
<comment type="subcellular location">
    <subcellularLocation>
        <location evidence="2">Nucleus</location>
    </subcellularLocation>
</comment>
<dbReference type="GO" id="GO:0046872">
    <property type="term" value="F:metal ion binding"/>
    <property type="evidence" value="ECO:0007669"/>
    <property type="project" value="UniProtKB-KW"/>
</dbReference>
<keyword evidence="5" id="KW-0678">Repressor</keyword>
<dbReference type="Proteomes" id="UP000015105">
    <property type="component" value="Chromosome 1D"/>
</dbReference>
<dbReference type="PANTHER" id="PTHR10625:SF8">
    <property type="entry name" value="HISTONE DEACETYLASE"/>
    <property type="match status" value="1"/>
</dbReference>
<dbReference type="EC" id="3.5.1.98" evidence="4"/>
<dbReference type="EnsemblPlants" id="AET1Gv20756300.3">
    <property type="protein sequence ID" value="AET1Gv20756300.3"/>
    <property type="gene ID" value="AET1Gv20756300"/>
</dbReference>
<dbReference type="InterPro" id="IPR037138">
    <property type="entry name" value="His_deacetylse_dom_sf"/>
</dbReference>
<accession>A0A452ZG74</accession>
<dbReference type="GO" id="GO:0040029">
    <property type="term" value="P:epigenetic regulation of gene expression"/>
    <property type="evidence" value="ECO:0007669"/>
    <property type="project" value="TreeGrafter"/>
</dbReference>
<dbReference type="GO" id="GO:0005737">
    <property type="term" value="C:cytoplasm"/>
    <property type="evidence" value="ECO:0007669"/>
    <property type="project" value="UniProtKB-ARBA"/>
</dbReference>
<dbReference type="PANTHER" id="PTHR10625">
    <property type="entry name" value="HISTONE DEACETYLASE HDAC1-RELATED"/>
    <property type="match status" value="1"/>
</dbReference>
<evidence type="ECO:0000256" key="12">
    <source>
        <dbReference type="ARBA" id="ARBA00023242"/>
    </source>
</evidence>
<evidence type="ECO:0000256" key="11">
    <source>
        <dbReference type="ARBA" id="ARBA00023163"/>
    </source>
</evidence>
<evidence type="ECO:0000313" key="16">
    <source>
        <dbReference type="Proteomes" id="UP000015105"/>
    </source>
</evidence>
<evidence type="ECO:0000256" key="2">
    <source>
        <dbReference type="ARBA" id="ARBA00004123"/>
    </source>
</evidence>
<dbReference type="InterPro" id="IPR000286">
    <property type="entry name" value="HDACs"/>
</dbReference>
<dbReference type="Pfam" id="PF00850">
    <property type="entry name" value="Hist_deacetyl"/>
    <property type="match status" value="1"/>
</dbReference>
<dbReference type="InterPro" id="IPR023696">
    <property type="entry name" value="Ureohydrolase_dom_sf"/>
</dbReference>
<organism evidence="15 16">
    <name type="scientific">Aegilops tauschii subsp. strangulata</name>
    <name type="common">Goatgrass</name>
    <dbReference type="NCBI Taxonomy" id="200361"/>
    <lineage>
        <taxon>Eukaryota</taxon>
        <taxon>Viridiplantae</taxon>
        <taxon>Streptophyta</taxon>
        <taxon>Embryophyta</taxon>
        <taxon>Tracheophyta</taxon>
        <taxon>Spermatophyta</taxon>
        <taxon>Magnoliopsida</taxon>
        <taxon>Liliopsida</taxon>
        <taxon>Poales</taxon>
        <taxon>Poaceae</taxon>
        <taxon>BOP clade</taxon>
        <taxon>Pooideae</taxon>
        <taxon>Triticodae</taxon>
        <taxon>Triticeae</taxon>
        <taxon>Triticinae</taxon>
        <taxon>Aegilops</taxon>
    </lineage>
</organism>
<comment type="similarity">
    <text evidence="3">Belongs to the histone deacetylase family. HD type 2 subfamily.</text>
</comment>
<dbReference type="SUPFAM" id="SSF52768">
    <property type="entry name" value="Arginase/deacetylase"/>
    <property type="match status" value="1"/>
</dbReference>
<evidence type="ECO:0000256" key="6">
    <source>
        <dbReference type="ARBA" id="ARBA00022723"/>
    </source>
</evidence>
<dbReference type="FunFam" id="3.40.800.20:FF:000014">
    <property type="entry name" value="Histone deacetylase 15"/>
    <property type="match status" value="1"/>
</dbReference>
<dbReference type="PRINTS" id="PR01270">
    <property type="entry name" value="HDASUPER"/>
</dbReference>
<protein>
    <recommendedName>
        <fullName evidence="4">histone deacetylase</fullName>
        <ecNumber evidence="4">3.5.1.98</ecNumber>
    </recommendedName>
</protein>
<evidence type="ECO:0000256" key="5">
    <source>
        <dbReference type="ARBA" id="ARBA00022491"/>
    </source>
</evidence>
<reference evidence="16" key="1">
    <citation type="journal article" date="2014" name="Science">
        <title>Ancient hybridizations among the ancestral genomes of bread wheat.</title>
        <authorList>
            <consortium name="International Wheat Genome Sequencing Consortium,"/>
            <person name="Marcussen T."/>
            <person name="Sandve S.R."/>
            <person name="Heier L."/>
            <person name="Spannagl M."/>
            <person name="Pfeifer M."/>
            <person name="Jakobsen K.S."/>
            <person name="Wulff B.B."/>
            <person name="Steuernagel B."/>
            <person name="Mayer K.F."/>
            <person name="Olsen O.A."/>
        </authorList>
    </citation>
    <scope>NUCLEOTIDE SEQUENCE [LARGE SCALE GENOMIC DNA]</scope>
    <source>
        <strain evidence="16">cv. AL8/78</strain>
    </source>
</reference>
<dbReference type="Gramene" id="AET1Gv20756300.3">
    <property type="protein sequence ID" value="AET1Gv20756300.3"/>
    <property type="gene ID" value="AET1Gv20756300"/>
</dbReference>
<dbReference type="GO" id="GO:0050793">
    <property type="term" value="P:regulation of developmental process"/>
    <property type="evidence" value="ECO:0007669"/>
    <property type="project" value="UniProtKB-ARBA"/>
</dbReference>
<keyword evidence="7" id="KW-0378">Hydrolase</keyword>
<reference evidence="16" key="2">
    <citation type="journal article" date="2017" name="Nat. Plants">
        <title>The Aegilops tauschii genome reveals multiple impacts of transposons.</title>
        <authorList>
            <person name="Zhao G."/>
            <person name="Zou C."/>
            <person name="Li K."/>
            <person name="Wang K."/>
            <person name="Li T."/>
            <person name="Gao L."/>
            <person name="Zhang X."/>
            <person name="Wang H."/>
            <person name="Yang Z."/>
            <person name="Liu X."/>
            <person name="Jiang W."/>
            <person name="Mao L."/>
            <person name="Kong X."/>
            <person name="Jiao Y."/>
            <person name="Jia J."/>
        </authorList>
    </citation>
    <scope>NUCLEOTIDE SEQUENCE [LARGE SCALE GENOMIC DNA]</scope>
    <source>
        <strain evidence="16">cv. AL8/78</strain>
    </source>
</reference>
<dbReference type="GO" id="GO:0141221">
    <property type="term" value="F:histone deacetylase activity, hydrolytic mechanism"/>
    <property type="evidence" value="ECO:0007669"/>
    <property type="project" value="UniProtKB-EC"/>
</dbReference>
<keyword evidence="16" id="KW-1185">Reference proteome</keyword>
<dbReference type="Gene3D" id="3.40.800.20">
    <property type="entry name" value="Histone deacetylase domain"/>
    <property type="match status" value="1"/>
</dbReference>
<sequence length="420" mass="46411">VGVGPSLIRLAAPGFRFRFHPEFRLRSLLRRRRMAAAAGTARQAGAAPRVGLLYDQRMLAHAPAGKKEKETPERLRAIWRKLAAEGVTSRCVGMRAKVAKEKYIASVHARKHVDLIRKISSKDSSDLKKTAKKFDSVYFSKGSSESAFLAAGSVIEVAEKVAAGELSSAIALVRPPGHHAEHSKPMGFCLFNNVAIAANYLLNERPDLGINKILIVDWDVHHGNGTQNMFYSDPRVLFFSVHRYDYGRFYPYEADASHVFIGDETGRGYNINVPWEHAKCGDADYVAAWDHVLLPVAEAFDPDIILLSAGFDAARGDHMGDCCITPNGYALLLTKLLGFAKGRIVMALEGGYNPESIANSVCACAKVLLGDKFTLNSPEMQPFESTWRVIQMVRDELKTYWPVLSSKLPENVSLRSTPSY</sequence>
<evidence type="ECO:0000256" key="10">
    <source>
        <dbReference type="ARBA" id="ARBA00023015"/>
    </source>
</evidence>
<comment type="catalytic activity">
    <reaction evidence="13">
        <text>N(6)-acetyl-L-lysyl-[histone] + H2O = L-lysyl-[histone] + acetate</text>
        <dbReference type="Rhea" id="RHEA:58196"/>
        <dbReference type="Rhea" id="RHEA-COMP:9845"/>
        <dbReference type="Rhea" id="RHEA-COMP:11338"/>
        <dbReference type="ChEBI" id="CHEBI:15377"/>
        <dbReference type="ChEBI" id="CHEBI:29969"/>
        <dbReference type="ChEBI" id="CHEBI:30089"/>
        <dbReference type="ChEBI" id="CHEBI:61930"/>
        <dbReference type="EC" id="3.5.1.98"/>
    </reaction>
    <physiologicalReaction direction="left-to-right" evidence="13">
        <dbReference type="Rhea" id="RHEA:58197"/>
    </physiologicalReaction>
</comment>
<dbReference type="STRING" id="200361.A0A452ZG74"/>
<dbReference type="InterPro" id="IPR023801">
    <property type="entry name" value="His_deacetylse_dom"/>
</dbReference>
<keyword evidence="10" id="KW-0805">Transcription regulation</keyword>
<evidence type="ECO:0000256" key="3">
    <source>
        <dbReference type="ARBA" id="ARBA00007738"/>
    </source>
</evidence>
<evidence type="ECO:0000313" key="15">
    <source>
        <dbReference type="EnsemblPlants" id="AET1Gv20756300.3"/>
    </source>
</evidence>
<comment type="cofactor">
    <cofactor evidence="1">
        <name>Zn(2+)</name>
        <dbReference type="ChEBI" id="CHEBI:29105"/>
    </cofactor>
</comment>
<dbReference type="GO" id="GO:0000118">
    <property type="term" value="C:histone deacetylase complex"/>
    <property type="evidence" value="ECO:0007669"/>
    <property type="project" value="TreeGrafter"/>
</dbReference>
<evidence type="ECO:0000256" key="7">
    <source>
        <dbReference type="ARBA" id="ARBA00022801"/>
    </source>
</evidence>
<keyword evidence="8" id="KW-0862">Zinc</keyword>
<keyword evidence="11" id="KW-0804">Transcription</keyword>
<evidence type="ECO:0000259" key="14">
    <source>
        <dbReference type="Pfam" id="PF00850"/>
    </source>
</evidence>
<keyword evidence="6" id="KW-0479">Metal-binding</keyword>
<reference evidence="15" key="5">
    <citation type="journal article" date="2021" name="G3 (Bethesda)">
        <title>Aegilops tauschii genome assembly Aet v5.0 features greater sequence contiguity and improved annotation.</title>
        <authorList>
            <person name="Wang L."/>
            <person name="Zhu T."/>
            <person name="Rodriguez J.C."/>
            <person name="Deal K.R."/>
            <person name="Dubcovsky J."/>
            <person name="McGuire P.E."/>
            <person name="Lux T."/>
            <person name="Spannagl M."/>
            <person name="Mayer K.F.X."/>
            <person name="Baldrich P."/>
            <person name="Meyers B.C."/>
            <person name="Huo N."/>
            <person name="Gu Y.Q."/>
            <person name="Zhou H."/>
            <person name="Devos K.M."/>
            <person name="Bennetzen J.L."/>
            <person name="Unver T."/>
            <person name="Budak H."/>
            <person name="Gulick P.J."/>
            <person name="Galiba G."/>
            <person name="Kalapos B."/>
            <person name="Nelson D.R."/>
            <person name="Li P."/>
            <person name="You F.M."/>
            <person name="Luo M.C."/>
            <person name="Dvorak J."/>
        </authorList>
    </citation>
    <scope>NUCLEOTIDE SEQUENCE [LARGE SCALE GENOMIC DNA]</scope>
    <source>
        <strain evidence="15">cv. AL8/78</strain>
    </source>
</reference>
<evidence type="ECO:0000256" key="8">
    <source>
        <dbReference type="ARBA" id="ARBA00022833"/>
    </source>
</evidence>
<reference evidence="15" key="4">
    <citation type="submission" date="2019-03" db="UniProtKB">
        <authorList>
            <consortium name="EnsemblPlants"/>
        </authorList>
    </citation>
    <scope>IDENTIFICATION</scope>
</reference>
<evidence type="ECO:0000256" key="1">
    <source>
        <dbReference type="ARBA" id="ARBA00001947"/>
    </source>
</evidence>
<keyword evidence="9" id="KW-0156">Chromatin regulator</keyword>
<keyword evidence="12" id="KW-0539">Nucleus</keyword>
<evidence type="ECO:0000256" key="4">
    <source>
        <dbReference type="ARBA" id="ARBA00012111"/>
    </source>
</evidence>
<proteinExistence type="inferred from homology"/>